<organism evidence="2 3">
    <name type="scientific">Streptomyces indicus</name>
    <dbReference type="NCBI Taxonomy" id="417292"/>
    <lineage>
        <taxon>Bacteria</taxon>
        <taxon>Bacillati</taxon>
        <taxon>Actinomycetota</taxon>
        <taxon>Actinomycetes</taxon>
        <taxon>Kitasatosporales</taxon>
        <taxon>Streptomycetaceae</taxon>
        <taxon>Streptomyces</taxon>
    </lineage>
</organism>
<keyword evidence="3" id="KW-1185">Reference proteome</keyword>
<evidence type="ECO:0000313" key="3">
    <source>
        <dbReference type="Proteomes" id="UP000199155"/>
    </source>
</evidence>
<reference evidence="2 3" key="1">
    <citation type="submission" date="2016-10" db="EMBL/GenBank/DDBJ databases">
        <authorList>
            <person name="de Groot N.N."/>
        </authorList>
    </citation>
    <scope>NUCLEOTIDE SEQUENCE [LARGE SCALE GENOMIC DNA]</scope>
    <source>
        <strain evidence="2 3">CGMCC 4.5727</strain>
    </source>
</reference>
<dbReference type="OrthoDB" id="4111970at2"/>
<feature type="compositionally biased region" description="Basic residues" evidence="1">
    <location>
        <begin position="238"/>
        <end position="249"/>
    </location>
</feature>
<accession>A0A1G9BJS7</accession>
<dbReference type="STRING" id="417292.SAMN05421806_10794"/>
<sequence length="433" mass="44965">MGHGRLLGAGRGRLLGAGRGRLLGAALGCALVLGLSAGVRPASADDLDCPGALSLRLPCLARQAARAPDADLLTVERPVQLGRSLTPSELSGHREQLGDGLTVEVPARQETGPGGSVLLLLAAERRVAADSRITPLDAATLAAVREAGLCTGKPERSLCTALAREQSGADLVRDGLADPLDTEGEESGTALWILLAACTALLALTVLILKAVRAPAQATGSTAPARAGGAPAAVPPARGRRTGPRHRAGTPRDKSVNRDAAQAEAQREAQREARREAQHEAQHEAPEEVREEAQGEAREEAARGESTRTVTLRPVRNRPAPPDPYAAESPPGRLAVDPETGELPPLPRQFDAPAAPPRPRAVVRSALHPEGYVEIDRCLYRARWIGGPAAPPPPVGAFVDVRDISGEAGDGPDPVTGIPAPHLLALPGDTHDA</sequence>
<name>A0A1G9BJS7_9ACTN</name>
<proteinExistence type="predicted"/>
<dbReference type="Proteomes" id="UP000199155">
    <property type="component" value="Unassembled WGS sequence"/>
</dbReference>
<dbReference type="EMBL" id="FNFF01000007">
    <property type="protein sequence ID" value="SDK39683.1"/>
    <property type="molecule type" value="Genomic_DNA"/>
</dbReference>
<feature type="compositionally biased region" description="Basic and acidic residues" evidence="1">
    <location>
        <begin position="265"/>
        <end position="306"/>
    </location>
</feature>
<dbReference type="AlphaFoldDB" id="A0A1G9BJS7"/>
<feature type="region of interest" description="Disordered" evidence="1">
    <location>
        <begin position="398"/>
        <end position="433"/>
    </location>
</feature>
<feature type="region of interest" description="Disordered" evidence="1">
    <location>
        <begin position="218"/>
        <end position="357"/>
    </location>
</feature>
<gene>
    <name evidence="2" type="ORF">SAMN05421806_10794</name>
</gene>
<protein>
    <submittedName>
        <fullName evidence="2">Uncharacterized protein</fullName>
    </submittedName>
</protein>
<evidence type="ECO:0000256" key="1">
    <source>
        <dbReference type="SAM" id="MobiDB-lite"/>
    </source>
</evidence>
<feature type="compositionally biased region" description="Low complexity" evidence="1">
    <location>
        <begin position="218"/>
        <end position="237"/>
    </location>
</feature>
<dbReference type="RefSeq" id="WP_093611736.1">
    <property type="nucleotide sequence ID" value="NZ_FNFF01000007.1"/>
</dbReference>
<evidence type="ECO:0000313" key="2">
    <source>
        <dbReference type="EMBL" id="SDK39683.1"/>
    </source>
</evidence>